<dbReference type="SUPFAM" id="SSF53822">
    <property type="entry name" value="Periplasmic binding protein-like I"/>
    <property type="match status" value="1"/>
</dbReference>
<accession>A0A537J505</accession>
<dbReference type="Proteomes" id="UP000320048">
    <property type="component" value="Unassembled WGS sequence"/>
</dbReference>
<gene>
    <name evidence="1" type="ORF">E6H04_12075</name>
</gene>
<evidence type="ECO:0000313" key="1">
    <source>
        <dbReference type="EMBL" id="TMI78630.1"/>
    </source>
</evidence>
<evidence type="ECO:0000313" key="2">
    <source>
        <dbReference type="Proteomes" id="UP000320048"/>
    </source>
</evidence>
<dbReference type="Gene3D" id="3.40.50.2300">
    <property type="match status" value="1"/>
</dbReference>
<reference evidence="1 2" key="1">
    <citation type="journal article" date="2019" name="Nat. Microbiol.">
        <title>Mediterranean grassland soil C-N compound turnover is dependent on rainfall and depth, and is mediated by genomically divergent microorganisms.</title>
        <authorList>
            <person name="Diamond S."/>
            <person name="Andeer P.F."/>
            <person name="Li Z."/>
            <person name="Crits-Christoph A."/>
            <person name="Burstein D."/>
            <person name="Anantharaman K."/>
            <person name="Lane K.R."/>
            <person name="Thomas B.C."/>
            <person name="Pan C."/>
            <person name="Northen T.R."/>
            <person name="Banfield J.F."/>
        </authorList>
    </citation>
    <scope>NUCLEOTIDE SEQUENCE [LARGE SCALE GENOMIC DNA]</scope>
    <source>
        <strain evidence="1">NP_7</strain>
    </source>
</reference>
<protein>
    <submittedName>
        <fullName evidence="1">Uncharacterized protein</fullName>
    </submittedName>
</protein>
<proteinExistence type="predicted"/>
<dbReference type="EMBL" id="VBAO01000356">
    <property type="protein sequence ID" value="TMI78630.1"/>
    <property type="molecule type" value="Genomic_DNA"/>
</dbReference>
<dbReference type="AlphaFoldDB" id="A0A537J505"/>
<comment type="caution">
    <text evidence="1">The sequence shown here is derived from an EMBL/GenBank/DDBJ whole genome shotgun (WGS) entry which is preliminary data.</text>
</comment>
<name>A0A537J505_9BACT</name>
<organism evidence="1 2">
    <name type="scientific">Candidatus Segetimicrobium genomatis</name>
    <dbReference type="NCBI Taxonomy" id="2569760"/>
    <lineage>
        <taxon>Bacteria</taxon>
        <taxon>Bacillati</taxon>
        <taxon>Candidatus Sysuimicrobiota</taxon>
        <taxon>Candidatus Sysuimicrobiia</taxon>
        <taxon>Candidatus Sysuimicrobiales</taxon>
        <taxon>Candidatus Segetimicrobiaceae</taxon>
        <taxon>Candidatus Segetimicrobium</taxon>
    </lineage>
</organism>
<dbReference type="InterPro" id="IPR028082">
    <property type="entry name" value="Peripla_BP_I"/>
</dbReference>
<sequence length="109" mass="12411">MQMYKMAVERANRLMGGWPEDEAIIGQLEGLGYAGPAGYVYFRPDNHQGYKDAMTGFTKNFPNYPFQTLDPTRVITIPIRNITAPPGWPQAEPTRTYDWINKTWPKVSG</sequence>